<dbReference type="Pfam" id="PF11957">
    <property type="entry name" value="efThoc1"/>
    <property type="match status" value="1"/>
</dbReference>
<comment type="caution">
    <text evidence="3">The sequence shown here is derived from an EMBL/GenBank/DDBJ whole genome shotgun (WGS) entry which is preliminary data.</text>
</comment>
<dbReference type="EMBL" id="LAYC01000003">
    <property type="protein sequence ID" value="KYK55856.1"/>
    <property type="molecule type" value="Genomic_DNA"/>
</dbReference>
<sequence length="856" mass="95508">MTALDAKISAVSAVATVEALFVTFLNEASVAKQTSAIDPALKVSDFKDLSNRIVAAANCDVPYEADCDGVPPDTSKTRQFAVIETAARHLFDLLIASTLIDSPDFVKMWNLLDILSILSDKCQCDPALLFWLIEELLDSQTIAGCRTIFDYLESRRERITAKHFKQKNLVILRSCNELLRRLSRAEDTAFCGRVFIFLFQSFPLGDRSSVNLRGEFHVENVTTYETGPVEEQTMMDLDAPVNPSSGIKGVTPDPTKDSQPGFEPGTLYPLFWSLQESFSQPLKLFDPVHFGKFKTSLDATMKAFRAISGSESSQSSKTVENTRRNLRRKREEEGFDDIPETFNPRYLTSKDLFELEISDLSFRRHVLVQALIVTDFILTMSAGAKEKLANVNSSNKSVIYNDQLNEENTKWASETKASISDYLKRGLEGPYFYRMVETVLARDKNWVFWKMASCPPISRISVSDTTWNDSKGTSQRLAASKRLRPTPMGAVPMDFLRDDINKLAMDSLQEAERHKPPELSSFKNQIADDDFEISMPTNESTKVAAIAGKASKSWRAIRIAGRAKLAAFDKIDDSNDVDPVFQDLDEGDGMFDEYDEENEALVEENLPADRDLIIISGVKGAGKSMLAKRLLEGHKGVFGLVVRHTTRQPQDDEVRAKSFHFVTTQEFNQLRDGDRLCEYGTRNGFDYGTSTKSIETILESGKVPIIELDLEAAKFAMDIGLNARYILINPPSKDVLRERLANSGYDEAAIEAVVAELPTGADASRIEEEFNKTVVNDSLEQAVRVISAYIYGSIEEEPPLLEEVATSAVEGGGEQQPDEDEDVDVDEDKMLTDTSEQEALDDSRSNDEGSCIEVKL</sequence>
<dbReference type="PANTHER" id="PTHR13265:SF0">
    <property type="entry name" value="HPR1"/>
    <property type="match status" value="1"/>
</dbReference>
<dbReference type="InterPro" id="IPR008145">
    <property type="entry name" value="GK/Ca_channel_bsu"/>
</dbReference>
<evidence type="ECO:0000313" key="3">
    <source>
        <dbReference type="EMBL" id="KYK55856.1"/>
    </source>
</evidence>
<dbReference type="RefSeq" id="XP_040655208.1">
    <property type="nucleotide sequence ID" value="XM_040805104.1"/>
</dbReference>
<dbReference type="SUPFAM" id="SSF52540">
    <property type="entry name" value="P-loop containing nucleoside triphosphate hydrolases"/>
    <property type="match status" value="1"/>
</dbReference>
<dbReference type="InParanoid" id="A0A151GFK9"/>
<feature type="region of interest" description="Disordered" evidence="1">
    <location>
        <begin position="310"/>
        <end position="337"/>
    </location>
</feature>
<reference evidence="3 4" key="1">
    <citation type="journal article" date="2016" name="Sci. Rep.">
        <title>Insights into Adaptations to a Near-Obligate Nematode Endoparasitic Lifestyle from the Finished Genome of Drechmeria coniospora.</title>
        <authorList>
            <person name="Zhang L."/>
            <person name="Zhou Z."/>
            <person name="Guo Q."/>
            <person name="Fokkens L."/>
            <person name="Miskei M."/>
            <person name="Pocsi I."/>
            <person name="Zhang W."/>
            <person name="Chen M."/>
            <person name="Wang L."/>
            <person name="Sun Y."/>
            <person name="Donzelli B.G."/>
            <person name="Gibson D.M."/>
            <person name="Nelson D.R."/>
            <person name="Luo J.G."/>
            <person name="Rep M."/>
            <person name="Liu H."/>
            <person name="Yang S."/>
            <person name="Wang J."/>
            <person name="Krasnoff S.B."/>
            <person name="Xu Y."/>
            <person name="Molnar I."/>
            <person name="Lin M."/>
        </authorList>
    </citation>
    <scope>NUCLEOTIDE SEQUENCE [LARGE SCALE GENOMIC DNA]</scope>
    <source>
        <strain evidence="3 4">ARSEF 6962</strain>
    </source>
</reference>
<dbReference type="STRING" id="98403.A0A151GFK9"/>
<dbReference type="GO" id="GO:0006406">
    <property type="term" value="P:mRNA export from nucleus"/>
    <property type="evidence" value="ECO:0007669"/>
    <property type="project" value="TreeGrafter"/>
</dbReference>
<dbReference type="PROSITE" id="PS50052">
    <property type="entry name" value="GUANYLATE_KINASE_2"/>
    <property type="match status" value="1"/>
</dbReference>
<dbReference type="SMART" id="SM00072">
    <property type="entry name" value="GuKc"/>
    <property type="match status" value="1"/>
</dbReference>
<gene>
    <name evidence="3" type="ORF">DCS_07821</name>
</gene>
<accession>A0A151GFK9</accession>
<feature type="compositionally biased region" description="Polar residues" evidence="1">
    <location>
        <begin position="310"/>
        <end position="319"/>
    </location>
</feature>
<protein>
    <submittedName>
        <fullName evidence="3">Nuclear matrix protein</fullName>
    </submittedName>
</protein>
<evidence type="ECO:0000259" key="2">
    <source>
        <dbReference type="PROSITE" id="PS50052"/>
    </source>
</evidence>
<name>A0A151GFK9_DRECN</name>
<proteinExistence type="predicted"/>
<dbReference type="CDD" id="cd00071">
    <property type="entry name" value="GMPK"/>
    <property type="match status" value="1"/>
</dbReference>
<evidence type="ECO:0000313" key="4">
    <source>
        <dbReference type="Proteomes" id="UP000076580"/>
    </source>
</evidence>
<dbReference type="Pfam" id="PF00625">
    <property type="entry name" value="Guanylate_kin"/>
    <property type="match status" value="1"/>
</dbReference>
<dbReference type="OrthoDB" id="10257415at2759"/>
<feature type="domain" description="Guanylate kinase-like" evidence="2">
    <location>
        <begin position="610"/>
        <end position="791"/>
    </location>
</feature>
<dbReference type="InterPro" id="IPR021861">
    <property type="entry name" value="THO_THOC1"/>
</dbReference>
<dbReference type="GeneID" id="63720464"/>
<keyword evidence="4" id="KW-1185">Reference proteome</keyword>
<feature type="compositionally biased region" description="Acidic residues" evidence="1">
    <location>
        <begin position="816"/>
        <end position="827"/>
    </location>
</feature>
<evidence type="ECO:0000256" key="1">
    <source>
        <dbReference type="SAM" id="MobiDB-lite"/>
    </source>
</evidence>
<dbReference type="GO" id="GO:0000445">
    <property type="term" value="C:THO complex part of transcription export complex"/>
    <property type="evidence" value="ECO:0007669"/>
    <property type="project" value="TreeGrafter"/>
</dbReference>
<dbReference type="PANTHER" id="PTHR13265">
    <property type="entry name" value="THO COMPLEX SUBUNIT 1"/>
    <property type="match status" value="1"/>
</dbReference>
<dbReference type="Proteomes" id="UP000076580">
    <property type="component" value="Chromosome 03"/>
</dbReference>
<dbReference type="Gene3D" id="3.40.50.300">
    <property type="entry name" value="P-loop containing nucleotide triphosphate hydrolases"/>
    <property type="match status" value="1"/>
</dbReference>
<dbReference type="InterPro" id="IPR008144">
    <property type="entry name" value="Guanylate_kin-like_dom"/>
</dbReference>
<dbReference type="AlphaFoldDB" id="A0A151GFK9"/>
<organism evidence="3 4">
    <name type="scientific">Drechmeria coniospora</name>
    <name type="common">Nematophagous fungus</name>
    <name type="synonym">Meria coniospora</name>
    <dbReference type="NCBI Taxonomy" id="98403"/>
    <lineage>
        <taxon>Eukaryota</taxon>
        <taxon>Fungi</taxon>
        <taxon>Dikarya</taxon>
        <taxon>Ascomycota</taxon>
        <taxon>Pezizomycotina</taxon>
        <taxon>Sordariomycetes</taxon>
        <taxon>Hypocreomycetidae</taxon>
        <taxon>Hypocreales</taxon>
        <taxon>Ophiocordycipitaceae</taxon>
        <taxon>Drechmeria</taxon>
    </lineage>
</organism>
<dbReference type="InterPro" id="IPR027417">
    <property type="entry name" value="P-loop_NTPase"/>
</dbReference>
<feature type="region of interest" description="Disordered" evidence="1">
    <location>
        <begin position="803"/>
        <end position="856"/>
    </location>
</feature>